<organism evidence="3 4">
    <name type="scientific">Leptomonas seymouri</name>
    <dbReference type="NCBI Taxonomy" id="5684"/>
    <lineage>
        <taxon>Eukaryota</taxon>
        <taxon>Discoba</taxon>
        <taxon>Euglenozoa</taxon>
        <taxon>Kinetoplastea</taxon>
        <taxon>Metakinetoplastina</taxon>
        <taxon>Trypanosomatida</taxon>
        <taxon>Trypanosomatidae</taxon>
        <taxon>Leishmaniinae</taxon>
        <taxon>Leptomonas</taxon>
    </lineage>
</organism>
<evidence type="ECO:0008006" key="5">
    <source>
        <dbReference type="Google" id="ProtNLM"/>
    </source>
</evidence>
<gene>
    <name evidence="3" type="ORF">ABL78_4151</name>
</gene>
<dbReference type="VEuPathDB" id="TriTrypDB:Lsey_0116_0120"/>
<dbReference type="OrthoDB" id="270911at2759"/>
<keyword evidence="1" id="KW-0472">Membrane</keyword>
<proteinExistence type="predicted"/>
<keyword evidence="1" id="KW-0812">Transmembrane</keyword>
<comment type="caution">
    <text evidence="3">The sequence shown here is derived from an EMBL/GenBank/DDBJ whole genome shotgun (WGS) entry which is preliminary data.</text>
</comment>
<evidence type="ECO:0000313" key="4">
    <source>
        <dbReference type="Proteomes" id="UP000038009"/>
    </source>
</evidence>
<dbReference type="EMBL" id="LJSK01000116">
    <property type="protein sequence ID" value="KPI86782.1"/>
    <property type="molecule type" value="Genomic_DNA"/>
</dbReference>
<accession>A0A0N1IKH7</accession>
<dbReference type="OMA" id="WVPRGKL"/>
<sequence length="1712" mass="183894">MWRCRPAMWQTLLVVMTAMLLVASVHAQSVAPRCDQDGTKVEAKINTSLRGMLTYQGWSFCQEGDDASLEVVKDASSPNTVFTLDDWAYVVGVNSITPAVFTLNALCGTTVLCQAELTYYVPYVAPSSSNTSNSGSATTLPYPTCSHTPNTISYKPGATYRQMLPLDAADGKCVYTAQLDQPSAGTVKMTAIPLQYTYSSPSTSVGSTSFRYRVACNGEVVCESTRIIDFNASSSVPEIYPTCSISGKNATFVSGTSSTGTFSMDVQDVSCVYTADIVQPPLIGSITPAASGLNYTYTAPSGVTVKEDNSVRYSIKCNGATVCQDTMQVTVVPAPEPDSPKCSQADRIVNYASGSTQMDIFPMAVQDSSCTYTTAVSVWPSVGLIVPDSVGFGYLYIMPSTAVAGTITQVNYTVKCSGNIVCRDQVTVRVTPEATPTNPVCSQGSKLRRYPVGAISSDRFPMDVQDSSCAYTTSISVGPAVGTLTPSASGLDYTYALPSTAGVGATTTVGYRVACDGATVCADTLSVVFTSASSTTTSTITPVPSTTSTTSAPETLPACSRNTQMRTYRIGGLFKDTLPLDAPDTSCTYSADITDPSVGTLAHLGHSNPLAYVYQTQMGVLPQDTSMNYTIACNDTNICSGTVTIRLTADAGACPNRAVSYVMKPGDYMTGNINSGLLCESGSTPTSTLRSSVTGMSLSSAGAFTFQAPSTELDILATVDMRCDGVVICQTEVVFVVALSTIAPPATTTTTEAPIPQCARSFAFDVPVGQSLSGRLDPIPAASCNITTYLVSSSNVSGRLRVNLLGQYFYTAPNVENVDYAAVDVHCASLFVCRTQLAFTAYTPLPSADPTTSPLRPCANVYYYQAAPGVAIKTSLNNMPQQDRCAHGRYFTLNTAPRSGTLEMTPIGDFIYRPPTQEGQFQFTFTMFCLNQQYCSGTAYLLVSDQWTLSPISTPTPTDHGGPVIITNKQITCQGTCNENAWMTFPTPRVWDNTPGAGYARKDGRPVDGISVTWRNNSLVFLVYGLIGNLGVRFPTFEVLRSNRGAFMESQDFVSSVGAGSPGFEMSCLDSQGRAGLGEDVWKWMSLSYGSGKGSVGAYYRSGSSWYQKFGGKHVGCDTFADPCRYAPLLTPANYTNSSLGLWSIDINDCDATWTGVFPYTSLKKMVKRDGTPVWTFVANRQVQGTFYSEAVQASSWLAPGQFAENYNTHDILISLNQFVAVTKTGTQRSLVSVDAGLFTYVDAETGDQAFGINMLIYPFVDTTMTTSYARDRHVVGFKWVEQEWISPNEEQCPTCTGARMKCAVPLEGTDATFKGAFPDGDCAKGQGRVHLFKGPSMSIEDCAENKMHVFNRPGFSATRDCRTTYQNVTLRGIVPGSRDLSETLKHSFSYEGVIQLVLQMEDGSLERLNMHLSMYVSRLSKDAQRFDGGLNICRGGSYWPVLDPLGVSTPAYPFALSVSDPAPLCINDLSSSYGPGDWALFTVNMPGVKPSEVTVGNVYVLLNNTRVYLIHKDPSTGAAVIPDPANGAWWQHHYPFFAFRDLSALVLNSSITFSTQVANSASASDIVSAFTFIPGSLGITTNIELVVEAVIQQAGSAASSTEFRRMLHVDPLLTQLSRQGPATNPPAHSREGTKQDLYVIGATAGVAVALVITVIFFMLADNNRPLPKWVPRGKLIKETVLSVLPAGIRGKKKPKRIVHKDMYDAMSSGRY</sequence>
<reference evidence="3 4" key="1">
    <citation type="journal article" date="2015" name="PLoS Pathog.">
        <title>Leptomonas seymouri: Adaptations to the Dixenous Life Cycle Analyzed by Genome Sequencing, Transcriptome Profiling and Co-infection with Leishmania donovani.</title>
        <authorList>
            <person name="Kraeva N."/>
            <person name="Butenko A."/>
            <person name="Hlavacova J."/>
            <person name="Kostygov A."/>
            <person name="Myskova J."/>
            <person name="Grybchuk D."/>
            <person name="Lestinova T."/>
            <person name="Votypka J."/>
            <person name="Volf P."/>
            <person name="Opperdoes F."/>
            <person name="Flegontov P."/>
            <person name="Lukes J."/>
            <person name="Yurchenko V."/>
        </authorList>
    </citation>
    <scope>NUCLEOTIDE SEQUENCE [LARGE SCALE GENOMIC DNA]</scope>
    <source>
        <strain evidence="3 4">ATCC 30220</strain>
    </source>
</reference>
<keyword evidence="1" id="KW-1133">Transmembrane helix</keyword>
<feature type="transmembrane region" description="Helical" evidence="1">
    <location>
        <begin position="1638"/>
        <end position="1660"/>
    </location>
</feature>
<evidence type="ECO:0000256" key="1">
    <source>
        <dbReference type="SAM" id="Phobius"/>
    </source>
</evidence>
<feature type="signal peptide" evidence="2">
    <location>
        <begin position="1"/>
        <end position="27"/>
    </location>
</feature>
<protein>
    <recommendedName>
        <fullName evidence="5">Membrane-associated protein</fullName>
    </recommendedName>
</protein>
<evidence type="ECO:0000313" key="3">
    <source>
        <dbReference type="EMBL" id="KPI86782.1"/>
    </source>
</evidence>
<keyword evidence="2" id="KW-0732">Signal</keyword>
<name>A0A0N1IKH7_LEPSE</name>
<evidence type="ECO:0000256" key="2">
    <source>
        <dbReference type="SAM" id="SignalP"/>
    </source>
</evidence>
<dbReference type="Proteomes" id="UP000038009">
    <property type="component" value="Unassembled WGS sequence"/>
</dbReference>
<keyword evidence="4" id="KW-1185">Reference proteome</keyword>
<feature type="chain" id="PRO_5005874006" description="Membrane-associated protein" evidence="2">
    <location>
        <begin position="28"/>
        <end position="1712"/>
    </location>
</feature>